<comment type="subcellular location">
    <subcellularLocation>
        <location evidence="1">Membrane</location>
        <topology evidence="1">Multi-pass membrane protein</topology>
    </subcellularLocation>
</comment>
<feature type="transmembrane region" description="Helical" evidence="5">
    <location>
        <begin position="200"/>
        <end position="218"/>
    </location>
</feature>
<feature type="transmembrane region" description="Helical" evidence="5">
    <location>
        <begin position="299"/>
        <end position="320"/>
    </location>
</feature>
<keyword evidence="3 5" id="KW-1133">Transmembrane helix</keyword>
<dbReference type="OrthoDB" id="1178661at2"/>
<dbReference type="RefSeq" id="WP_111815794.1">
    <property type="nucleotide sequence ID" value="NZ_CBCRZQ010000004.1"/>
</dbReference>
<dbReference type="Pfam" id="PF04932">
    <property type="entry name" value="Wzy_C"/>
    <property type="match status" value="1"/>
</dbReference>
<gene>
    <name evidence="7" type="ORF">ESV24_14765</name>
</gene>
<feature type="transmembrane region" description="Helical" evidence="5">
    <location>
        <begin position="112"/>
        <end position="131"/>
    </location>
</feature>
<feature type="transmembrane region" description="Helical" evidence="5">
    <location>
        <begin position="6"/>
        <end position="34"/>
    </location>
</feature>
<sequence length="392" mass="45066">MTRYLVFFFSFILALGNLTDLFLSGIVEILAVLIGTLIIFQKKHITSILKYSKQAFPLFLILLILFIANLFYGYTNNEYSEFNFKFFLIILIYILFSVFFENDPKAITSSLFFFSAGTAVLAILYFFNLLGSGIEVRNDRLLFLGENPNSLSVRVSLGVIVFIWLALNNKLHSSLLKKIFLLIPVPLMMAMIIASGSKGSFLLCVFSVLLLLLISNNLSKKTKIFSFVIVVLIFVLSYDVLLKSNLYERFLNSTLTTGRSDIWKQALGIFYDNPFGVGEGGYFKEIRLRTGESIDTHNLFIYLLVSGGFISFFLFSFFYFKLLKKSIQAFKTNREPIFFIIWISMFFIMSKTGGVLSYLIMWFFLTMINAQTIRTKEKKYSQIMISNFVINE</sequence>
<organism evidence="7 8">
    <name type="scientific">Aequorivita lipolytica</name>
    <dbReference type="NCBI Taxonomy" id="153267"/>
    <lineage>
        <taxon>Bacteria</taxon>
        <taxon>Pseudomonadati</taxon>
        <taxon>Bacteroidota</taxon>
        <taxon>Flavobacteriia</taxon>
        <taxon>Flavobacteriales</taxon>
        <taxon>Flavobacteriaceae</taxon>
        <taxon>Aequorivita</taxon>
    </lineage>
</organism>
<evidence type="ECO:0000256" key="4">
    <source>
        <dbReference type="ARBA" id="ARBA00023136"/>
    </source>
</evidence>
<dbReference type="PANTHER" id="PTHR37422">
    <property type="entry name" value="TEICHURONIC ACID BIOSYNTHESIS PROTEIN TUAE"/>
    <property type="match status" value="1"/>
</dbReference>
<keyword evidence="2 5" id="KW-0812">Transmembrane</keyword>
<evidence type="ECO:0000256" key="1">
    <source>
        <dbReference type="ARBA" id="ARBA00004141"/>
    </source>
</evidence>
<feature type="transmembrane region" description="Helical" evidence="5">
    <location>
        <begin position="151"/>
        <end position="167"/>
    </location>
</feature>
<dbReference type="EMBL" id="VORU01000022">
    <property type="protein sequence ID" value="TXD67862.1"/>
    <property type="molecule type" value="Genomic_DNA"/>
</dbReference>
<dbReference type="AlphaFoldDB" id="A0A5C6YKJ3"/>
<name>A0A5C6YKJ3_9FLAO</name>
<keyword evidence="7" id="KW-0436">Ligase</keyword>
<comment type="caution">
    <text evidence="7">The sequence shown here is derived from an EMBL/GenBank/DDBJ whole genome shotgun (WGS) entry which is preliminary data.</text>
</comment>
<evidence type="ECO:0000256" key="3">
    <source>
        <dbReference type="ARBA" id="ARBA00022989"/>
    </source>
</evidence>
<dbReference type="Proteomes" id="UP000321945">
    <property type="component" value="Unassembled WGS sequence"/>
</dbReference>
<proteinExistence type="predicted"/>
<evidence type="ECO:0000256" key="5">
    <source>
        <dbReference type="SAM" id="Phobius"/>
    </source>
</evidence>
<accession>A0A5C6YKJ3</accession>
<feature type="transmembrane region" description="Helical" evidence="5">
    <location>
        <begin position="84"/>
        <end position="100"/>
    </location>
</feature>
<dbReference type="InterPro" id="IPR051533">
    <property type="entry name" value="WaaL-like"/>
</dbReference>
<reference evidence="7 8" key="1">
    <citation type="submission" date="2019-08" db="EMBL/GenBank/DDBJ databases">
        <title>Genome of Aequorivita lipolytica Y10-2 (type strain).</title>
        <authorList>
            <person name="Bowman J.P."/>
        </authorList>
    </citation>
    <scope>NUCLEOTIDE SEQUENCE [LARGE SCALE GENOMIC DNA]</scope>
    <source>
        <strain evidence="7 8">Y10-2</strain>
    </source>
</reference>
<feature type="domain" description="O-antigen ligase-related" evidence="6">
    <location>
        <begin position="187"/>
        <end position="315"/>
    </location>
</feature>
<keyword evidence="4 5" id="KW-0472">Membrane</keyword>
<keyword evidence="8" id="KW-1185">Reference proteome</keyword>
<dbReference type="InterPro" id="IPR007016">
    <property type="entry name" value="O-antigen_ligase-rel_domated"/>
</dbReference>
<evidence type="ECO:0000313" key="8">
    <source>
        <dbReference type="Proteomes" id="UP000321945"/>
    </source>
</evidence>
<dbReference type="GO" id="GO:0016874">
    <property type="term" value="F:ligase activity"/>
    <property type="evidence" value="ECO:0007669"/>
    <property type="project" value="UniProtKB-KW"/>
</dbReference>
<evidence type="ECO:0000313" key="7">
    <source>
        <dbReference type="EMBL" id="TXD67862.1"/>
    </source>
</evidence>
<feature type="transmembrane region" description="Helical" evidence="5">
    <location>
        <begin position="225"/>
        <end position="242"/>
    </location>
</feature>
<feature type="transmembrane region" description="Helical" evidence="5">
    <location>
        <begin position="55"/>
        <end position="72"/>
    </location>
</feature>
<protein>
    <submittedName>
        <fullName evidence="7">O-antigen ligase family protein</fullName>
    </submittedName>
</protein>
<dbReference type="GO" id="GO:0016020">
    <property type="term" value="C:membrane"/>
    <property type="evidence" value="ECO:0007669"/>
    <property type="project" value="UniProtKB-SubCell"/>
</dbReference>
<dbReference type="PANTHER" id="PTHR37422:SF17">
    <property type="entry name" value="O-ANTIGEN LIGASE"/>
    <property type="match status" value="1"/>
</dbReference>
<evidence type="ECO:0000256" key="2">
    <source>
        <dbReference type="ARBA" id="ARBA00022692"/>
    </source>
</evidence>
<evidence type="ECO:0000259" key="6">
    <source>
        <dbReference type="Pfam" id="PF04932"/>
    </source>
</evidence>